<dbReference type="InterPro" id="IPR008620">
    <property type="entry name" value="FixH"/>
</dbReference>
<evidence type="ECO:0000313" key="2">
    <source>
        <dbReference type="EMBL" id="SCM69189.1"/>
    </source>
</evidence>
<keyword evidence="3" id="KW-1185">Reference proteome</keyword>
<accession>A0A1M4N2Z5</accession>
<feature type="transmembrane region" description="Helical" evidence="1">
    <location>
        <begin position="16"/>
        <end position="39"/>
    </location>
</feature>
<dbReference type="InterPro" id="IPR018037">
    <property type="entry name" value="FixH_proteobacterial"/>
</dbReference>
<evidence type="ECO:0000313" key="3">
    <source>
        <dbReference type="Proteomes" id="UP000184085"/>
    </source>
</evidence>
<keyword evidence="1" id="KW-0812">Transmembrane</keyword>
<dbReference type="EMBL" id="FMJB01000064">
    <property type="protein sequence ID" value="SCM69189.1"/>
    <property type="molecule type" value="Genomic_DNA"/>
</dbReference>
<keyword evidence="1" id="KW-0472">Membrane</keyword>
<dbReference type="RefSeq" id="WP_072708517.1">
    <property type="nucleotide sequence ID" value="NZ_FMJB01000064.1"/>
</dbReference>
<evidence type="ECO:0008006" key="4">
    <source>
        <dbReference type="Google" id="ProtNLM"/>
    </source>
</evidence>
<keyword evidence="1" id="KW-1133">Transmembrane helix</keyword>
<dbReference type="Pfam" id="PF05751">
    <property type="entry name" value="FixH"/>
    <property type="match status" value="1"/>
</dbReference>
<dbReference type="PIRSF" id="PIRSF011386">
    <property type="entry name" value="FixH"/>
    <property type="match status" value="1"/>
</dbReference>
<name>A0A1M4N2Z5_9RHOB</name>
<organism evidence="2 3">
    <name type="scientific">Donghicola eburneus</name>
    <dbReference type="NCBI Taxonomy" id="393278"/>
    <lineage>
        <taxon>Bacteria</taxon>
        <taxon>Pseudomonadati</taxon>
        <taxon>Pseudomonadota</taxon>
        <taxon>Alphaproteobacteria</taxon>
        <taxon>Rhodobacterales</taxon>
        <taxon>Roseobacteraceae</taxon>
        <taxon>Donghicola</taxon>
    </lineage>
</organism>
<evidence type="ECO:0000256" key="1">
    <source>
        <dbReference type="SAM" id="Phobius"/>
    </source>
</evidence>
<reference evidence="3" key="1">
    <citation type="submission" date="2016-09" db="EMBL/GenBank/DDBJ databases">
        <authorList>
            <person name="Wibberg D."/>
        </authorList>
    </citation>
    <scope>NUCLEOTIDE SEQUENCE [LARGE SCALE GENOMIC DNA]</scope>
</reference>
<dbReference type="Proteomes" id="UP000184085">
    <property type="component" value="Unassembled WGS sequence"/>
</dbReference>
<protein>
    <recommendedName>
        <fullName evidence="4">Nitrogen fixation protein FixH</fullName>
    </recommendedName>
</protein>
<proteinExistence type="predicted"/>
<gene>
    <name evidence="2" type="ORF">KARMA_3423</name>
</gene>
<dbReference type="AlphaFoldDB" id="A0A1M4N2Z5"/>
<sequence length="157" mass="17376">MAQAAKQEFRLKGWHVFAGFVAAFGVIITVNLVMAYNAIHTFPGLETKNSYVASQKFNEAQKAQLALGWDAQIRLERGNLILSIRDENGRPVNPVIEEAILGRATEARDDTTPVFAWTGSDLSAPVTLGRGNWNLRLKARSEDGTLFQQRLVLHVKG</sequence>